<reference evidence="2 3" key="1">
    <citation type="submission" date="2020-08" db="EMBL/GenBank/DDBJ databases">
        <title>Plant Genome Project.</title>
        <authorList>
            <person name="Zhang R.-G."/>
        </authorList>
    </citation>
    <scope>NUCLEOTIDE SEQUENCE [LARGE SCALE GENOMIC DNA]</scope>
    <source>
        <tissue evidence="2">Rhizome</tissue>
    </source>
</reference>
<feature type="compositionally biased region" description="Basic and acidic residues" evidence="1">
    <location>
        <begin position="1"/>
        <end position="15"/>
    </location>
</feature>
<organism evidence="2 3">
    <name type="scientific">Zingiber officinale</name>
    <name type="common">Ginger</name>
    <name type="synonym">Amomum zingiber</name>
    <dbReference type="NCBI Taxonomy" id="94328"/>
    <lineage>
        <taxon>Eukaryota</taxon>
        <taxon>Viridiplantae</taxon>
        <taxon>Streptophyta</taxon>
        <taxon>Embryophyta</taxon>
        <taxon>Tracheophyta</taxon>
        <taxon>Spermatophyta</taxon>
        <taxon>Magnoliopsida</taxon>
        <taxon>Liliopsida</taxon>
        <taxon>Zingiberales</taxon>
        <taxon>Zingiberaceae</taxon>
        <taxon>Zingiber</taxon>
    </lineage>
</organism>
<dbReference type="PANTHER" id="PTHR43025:SF3">
    <property type="entry name" value="MONOGALACTOSYLDIACYLGLYCEROL SYNTHASE 1, CHLOROPLASTIC"/>
    <property type="match status" value="1"/>
</dbReference>
<sequence>MGEAKDNDVYEKELLDYEEEEEKAPDSVAAKVSGEAVKNEPRAPIGFASAGLSNDKIRPEDESPLIAEDNDAPINGVAEYERPKKVLILMSDTGGGHRASAEAIRAAFNQEFGDEYQVKITCMFLSFVENKQSLEWVKRRFSYFLLFSKLSQQQAKLLHLRCVIQENWPSRFAMSLSDSACFTSETKEDTEGDNQRFMPSS</sequence>
<dbReference type="PANTHER" id="PTHR43025">
    <property type="entry name" value="MONOGALACTOSYLDIACYLGLYCEROL SYNTHASE"/>
    <property type="match status" value="1"/>
</dbReference>
<evidence type="ECO:0000313" key="2">
    <source>
        <dbReference type="EMBL" id="KAG6506757.1"/>
    </source>
</evidence>
<protein>
    <recommendedName>
        <fullName evidence="4">Monogalactosyldiacylglycerol synthase</fullName>
    </recommendedName>
</protein>
<accession>A0A8J5GHT1</accession>
<dbReference type="InterPro" id="IPR050519">
    <property type="entry name" value="Glycosyltransf_28_UgtP"/>
</dbReference>
<keyword evidence="3" id="KW-1185">Reference proteome</keyword>
<evidence type="ECO:0000313" key="3">
    <source>
        <dbReference type="Proteomes" id="UP000734854"/>
    </source>
</evidence>
<dbReference type="EMBL" id="JACMSC010000009">
    <property type="protein sequence ID" value="KAG6506757.1"/>
    <property type="molecule type" value="Genomic_DNA"/>
</dbReference>
<dbReference type="AlphaFoldDB" id="A0A8J5GHT1"/>
<evidence type="ECO:0008006" key="4">
    <source>
        <dbReference type="Google" id="ProtNLM"/>
    </source>
</evidence>
<dbReference type="Proteomes" id="UP000734854">
    <property type="component" value="Unassembled WGS sequence"/>
</dbReference>
<name>A0A8J5GHT1_ZINOF</name>
<comment type="caution">
    <text evidence="2">The sequence shown here is derived from an EMBL/GenBank/DDBJ whole genome shotgun (WGS) entry which is preliminary data.</text>
</comment>
<evidence type="ECO:0000256" key="1">
    <source>
        <dbReference type="SAM" id="MobiDB-lite"/>
    </source>
</evidence>
<proteinExistence type="predicted"/>
<feature type="region of interest" description="Disordered" evidence="1">
    <location>
        <begin position="1"/>
        <end position="36"/>
    </location>
</feature>
<gene>
    <name evidence="2" type="ORF">ZIOFF_032086</name>
</gene>